<comment type="similarity">
    <text evidence="1">Belongs to the LysR transcriptional regulatory family.</text>
</comment>
<dbReference type="PRINTS" id="PR00039">
    <property type="entry name" value="HTHLYSR"/>
</dbReference>
<evidence type="ECO:0000313" key="7">
    <source>
        <dbReference type="Proteomes" id="UP000766336"/>
    </source>
</evidence>
<dbReference type="EMBL" id="JAHCDA010000006">
    <property type="protein sequence ID" value="MBS7813682.1"/>
    <property type="molecule type" value="Genomic_DNA"/>
</dbReference>
<keyword evidence="4" id="KW-0804">Transcription</keyword>
<dbReference type="Proteomes" id="UP000766336">
    <property type="component" value="Unassembled WGS sequence"/>
</dbReference>
<evidence type="ECO:0000256" key="4">
    <source>
        <dbReference type="ARBA" id="ARBA00023163"/>
    </source>
</evidence>
<dbReference type="PANTHER" id="PTHR30118">
    <property type="entry name" value="HTH-TYPE TRANSCRIPTIONAL REGULATOR LEUO-RELATED"/>
    <property type="match status" value="1"/>
</dbReference>
<dbReference type="Pfam" id="PF00126">
    <property type="entry name" value="HTH_1"/>
    <property type="match status" value="1"/>
</dbReference>
<keyword evidence="3" id="KW-0238">DNA-binding</keyword>
<dbReference type="SUPFAM" id="SSF53850">
    <property type="entry name" value="Periplasmic binding protein-like II"/>
    <property type="match status" value="1"/>
</dbReference>
<organism evidence="6 7">
    <name type="scientific">Roseococcus pinisoli</name>
    <dbReference type="NCBI Taxonomy" id="2835040"/>
    <lineage>
        <taxon>Bacteria</taxon>
        <taxon>Pseudomonadati</taxon>
        <taxon>Pseudomonadota</taxon>
        <taxon>Alphaproteobacteria</taxon>
        <taxon>Acetobacterales</taxon>
        <taxon>Roseomonadaceae</taxon>
        <taxon>Roseococcus</taxon>
    </lineage>
</organism>
<accession>A0ABS5QKP4</accession>
<dbReference type="Gene3D" id="3.40.190.10">
    <property type="entry name" value="Periplasmic binding protein-like II"/>
    <property type="match status" value="2"/>
</dbReference>
<dbReference type="InterPro" id="IPR050389">
    <property type="entry name" value="LysR-type_TF"/>
</dbReference>
<dbReference type="InterPro" id="IPR037402">
    <property type="entry name" value="YidZ_PBP2"/>
</dbReference>
<comment type="caution">
    <text evidence="6">The sequence shown here is derived from an EMBL/GenBank/DDBJ whole genome shotgun (WGS) entry which is preliminary data.</text>
</comment>
<keyword evidence="2" id="KW-0805">Transcription regulation</keyword>
<dbReference type="InterPro" id="IPR036390">
    <property type="entry name" value="WH_DNA-bd_sf"/>
</dbReference>
<sequence length="313" mass="33905">MNLASLDLNLLVAFDALMQERNVTRAGQRIGLAQPSMSSALTRLRALLGDQLFIRTGTGMKPTERALALAGPVGDALEQLREALERGKSFDPATARHRFTIAATDYGNLVVMPALVRALRQQAPGVDLLVKATLDRAETLKLVERGEIDALVGGHLPDSPLTLRHTLFLERFACIQDAARADPSGVLSRADYLRLPHAWFSSDGSSGAGVMDAVLAEHGAKRRIAVSLPHIVAVPFAVAGTDLIATMAESVARRFAETTGVVCRAVPFDAEPFRVDLVYARKGSGAPPMRWLIDFIKREVRLPMASMPARPER</sequence>
<gene>
    <name evidence="6" type="ORF">KHU32_22265</name>
</gene>
<evidence type="ECO:0000313" key="6">
    <source>
        <dbReference type="EMBL" id="MBS7813682.1"/>
    </source>
</evidence>
<protein>
    <submittedName>
        <fullName evidence="6">LysR family transcriptional regulator</fullName>
    </submittedName>
</protein>
<feature type="domain" description="HTH lysR-type" evidence="5">
    <location>
        <begin position="6"/>
        <end position="63"/>
    </location>
</feature>
<dbReference type="InterPro" id="IPR000847">
    <property type="entry name" value="LysR_HTH_N"/>
</dbReference>
<proteinExistence type="inferred from homology"/>
<keyword evidence="7" id="KW-1185">Reference proteome</keyword>
<dbReference type="RefSeq" id="WP_213672390.1">
    <property type="nucleotide sequence ID" value="NZ_JAHCDA010000006.1"/>
</dbReference>
<dbReference type="SUPFAM" id="SSF46785">
    <property type="entry name" value="Winged helix' DNA-binding domain"/>
    <property type="match status" value="1"/>
</dbReference>
<evidence type="ECO:0000256" key="2">
    <source>
        <dbReference type="ARBA" id="ARBA00023015"/>
    </source>
</evidence>
<dbReference type="InterPro" id="IPR005119">
    <property type="entry name" value="LysR_subst-bd"/>
</dbReference>
<name>A0ABS5QKP4_9PROT</name>
<dbReference type="Gene3D" id="1.10.10.10">
    <property type="entry name" value="Winged helix-like DNA-binding domain superfamily/Winged helix DNA-binding domain"/>
    <property type="match status" value="1"/>
</dbReference>
<evidence type="ECO:0000259" key="5">
    <source>
        <dbReference type="PROSITE" id="PS50931"/>
    </source>
</evidence>
<dbReference type="Pfam" id="PF03466">
    <property type="entry name" value="LysR_substrate"/>
    <property type="match status" value="1"/>
</dbReference>
<evidence type="ECO:0000256" key="1">
    <source>
        <dbReference type="ARBA" id="ARBA00009437"/>
    </source>
</evidence>
<dbReference type="PANTHER" id="PTHR30118:SF15">
    <property type="entry name" value="TRANSCRIPTIONAL REGULATORY PROTEIN"/>
    <property type="match status" value="1"/>
</dbReference>
<dbReference type="CDD" id="cd08417">
    <property type="entry name" value="PBP2_Nitroaromatics_like"/>
    <property type="match status" value="1"/>
</dbReference>
<evidence type="ECO:0000256" key="3">
    <source>
        <dbReference type="ARBA" id="ARBA00023125"/>
    </source>
</evidence>
<dbReference type="PROSITE" id="PS50931">
    <property type="entry name" value="HTH_LYSR"/>
    <property type="match status" value="1"/>
</dbReference>
<dbReference type="InterPro" id="IPR036388">
    <property type="entry name" value="WH-like_DNA-bd_sf"/>
</dbReference>
<reference evidence="6 7" key="1">
    <citation type="submission" date="2021-05" db="EMBL/GenBank/DDBJ databases">
        <title>Roseococcus sp. XZZS9, whole genome shotgun sequencing project.</title>
        <authorList>
            <person name="Zhao G."/>
            <person name="Shen L."/>
        </authorList>
    </citation>
    <scope>NUCLEOTIDE SEQUENCE [LARGE SCALE GENOMIC DNA]</scope>
    <source>
        <strain evidence="6 7">XZZS9</strain>
    </source>
</reference>